<reference evidence="4" key="1">
    <citation type="submission" date="2023-08" db="EMBL/GenBank/DDBJ databases">
        <title>Comparative genomics and taxonomic characterization of three novel marine species of genus Marivirga.</title>
        <authorList>
            <person name="Muhammad N."/>
            <person name="Kim S.-G."/>
        </authorList>
    </citation>
    <scope>NUCLEOTIDE SEQUENCE</scope>
    <source>
        <strain evidence="4">BKB1-2</strain>
    </source>
</reference>
<name>A0AA51ZVE4_9BACT</name>
<evidence type="ECO:0000256" key="1">
    <source>
        <dbReference type="ARBA" id="ARBA00007553"/>
    </source>
</evidence>
<accession>A0AA51ZVE4</accession>
<feature type="domain" description="N-acetylmuramoyl-L-alanine amidase" evidence="2">
    <location>
        <begin position="152"/>
        <end position="304"/>
    </location>
</feature>
<dbReference type="CDD" id="cd06583">
    <property type="entry name" value="PGRP"/>
    <property type="match status" value="1"/>
</dbReference>
<organism evidence="4">
    <name type="scientific">Marivirga arenosa</name>
    <dbReference type="NCBI Taxonomy" id="3059076"/>
    <lineage>
        <taxon>Bacteria</taxon>
        <taxon>Pseudomonadati</taxon>
        <taxon>Bacteroidota</taxon>
        <taxon>Cytophagia</taxon>
        <taxon>Cytophagales</taxon>
        <taxon>Marivirgaceae</taxon>
        <taxon>Marivirga</taxon>
    </lineage>
</organism>
<dbReference type="Gene3D" id="3.40.80.10">
    <property type="entry name" value="Peptidoglycan recognition protein-like"/>
    <property type="match status" value="1"/>
</dbReference>
<comment type="similarity">
    <text evidence="1">Belongs to the N-acetylmuramoyl-L-alanine amidase 2 family.</text>
</comment>
<dbReference type="GO" id="GO:0009253">
    <property type="term" value="P:peptidoglycan catabolic process"/>
    <property type="evidence" value="ECO:0007669"/>
    <property type="project" value="InterPro"/>
</dbReference>
<dbReference type="GO" id="GO:0008270">
    <property type="term" value="F:zinc ion binding"/>
    <property type="evidence" value="ECO:0007669"/>
    <property type="project" value="InterPro"/>
</dbReference>
<dbReference type="PANTHER" id="PTHR11022:SF41">
    <property type="entry name" value="PEPTIDOGLYCAN-RECOGNITION PROTEIN LC-RELATED"/>
    <property type="match status" value="1"/>
</dbReference>
<dbReference type="GO" id="GO:0008745">
    <property type="term" value="F:N-acetylmuramoyl-L-alanine amidase activity"/>
    <property type="evidence" value="ECO:0007669"/>
    <property type="project" value="UniProtKB-EC"/>
</dbReference>
<feature type="domain" description="Peptidoglycan recognition protein family" evidence="3">
    <location>
        <begin position="140"/>
        <end position="283"/>
    </location>
</feature>
<dbReference type="EC" id="3.5.1.28" evidence="4"/>
<dbReference type="InterPro" id="IPR015510">
    <property type="entry name" value="PGRP"/>
</dbReference>
<dbReference type="InterPro" id="IPR036505">
    <property type="entry name" value="Amidase/PGRP_sf"/>
</dbReference>
<evidence type="ECO:0000259" key="3">
    <source>
        <dbReference type="SMART" id="SM00701"/>
    </source>
</evidence>
<dbReference type="KEGG" id="marp:QYS47_33975"/>
<dbReference type="NCBIfam" id="TIGR04183">
    <property type="entry name" value="Por_Secre_tail"/>
    <property type="match status" value="1"/>
</dbReference>
<dbReference type="Pfam" id="PF01510">
    <property type="entry name" value="Amidase_2"/>
    <property type="match status" value="1"/>
</dbReference>
<sequence>MFRIIAISCLVLSVSSLKAQQKRLTTIPIEISSNQRFNLRSNFEFTAIALKSKNEIDFKEISFLLKDESIVFQNSPHQLDNSNYFYSTIIHFNESTSELKLMLKNQSKLQIEAILINGEGNYASSLKMRRKQDSNNCQLEGVITQDEWRSGLAEPSYSRSFTDTENLIIHHSAGSNNITDYTLAVRNIYIFHTQENGWSDIGYNYLIAPNGAIYAGRDPAGGEQDLVIGAHFCGSNSTTMGVCLLGNYETVDPEQDMLNSLENLLSWKAFKDDLNALATNSHPLNSNLGVIAGHQDGCNTLCPGINVYEKLDEIRQNVDVQVSTCRGEDKPVIEIEFDTLLSTNLYPNPIRNNFSFNLELDENRQNDILYFQIFDQRGKYIKWEKLYFRENKIEVLLPNTLTSGIYFLQIVFNSHQQELQRFMIL</sequence>
<dbReference type="SMART" id="SM00701">
    <property type="entry name" value="PGRP"/>
    <property type="match status" value="1"/>
</dbReference>
<dbReference type="InterPro" id="IPR006619">
    <property type="entry name" value="PGRP_domain_met/bac"/>
</dbReference>
<proteinExistence type="inferred from homology"/>
<dbReference type="Pfam" id="PF18962">
    <property type="entry name" value="Por_Secre_tail"/>
    <property type="match status" value="1"/>
</dbReference>
<protein>
    <submittedName>
        <fullName evidence="4">N-acetylmuramoyl-L-alanine amidase</fullName>
        <ecNumber evidence="4">3.5.1.28</ecNumber>
    </submittedName>
</protein>
<evidence type="ECO:0000259" key="2">
    <source>
        <dbReference type="SMART" id="SM00644"/>
    </source>
</evidence>
<dbReference type="PANTHER" id="PTHR11022">
    <property type="entry name" value="PEPTIDOGLYCAN RECOGNITION PROTEIN"/>
    <property type="match status" value="1"/>
</dbReference>
<dbReference type="InterPro" id="IPR026444">
    <property type="entry name" value="Secre_tail"/>
</dbReference>
<dbReference type="EMBL" id="CP129968">
    <property type="protein sequence ID" value="WNB17455.1"/>
    <property type="molecule type" value="Genomic_DNA"/>
</dbReference>
<dbReference type="InterPro" id="IPR002502">
    <property type="entry name" value="Amidase_domain"/>
</dbReference>
<dbReference type="AlphaFoldDB" id="A0AA51ZVE4"/>
<dbReference type="Proteomes" id="UP001232019">
    <property type="component" value="Chromosome"/>
</dbReference>
<gene>
    <name evidence="4" type="ORF">QYS47_33975</name>
</gene>
<dbReference type="RefSeq" id="WP_322346942.1">
    <property type="nucleotide sequence ID" value="NZ_CP129968.2"/>
</dbReference>
<evidence type="ECO:0000313" key="4">
    <source>
        <dbReference type="EMBL" id="WNB17455.1"/>
    </source>
</evidence>
<keyword evidence="4" id="KW-0378">Hydrolase</keyword>
<dbReference type="SMART" id="SM00644">
    <property type="entry name" value="Ami_2"/>
    <property type="match status" value="1"/>
</dbReference>
<dbReference type="SUPFAM" id="SSF55846">
    <property type="entry name" value="N-acetylmuramoyl-L-alanine amidase-like"/>
    <property type="match status" value="1"/>
</dbReference>